<feature type="compositionally biased region" description="Low complexity" evidence="1">
    <location>
        <begin position="80"/>
        <end position="95"/>
    </location>
</feature>
<dbReference type="EMBL" id="BPFB01000026">
    <property type="protein sequence ID" value="GIU47989.1"/>
    <property type="molecule type" value="Genomic_DNA"/>
</dbReference>
<protein>
    <submittedName>
        <fullName evidence="2">Uncharacterized protein</fullName>
    </submittedName>
</protein>
<keyword evidence="3" id="KW-1185">Reference proteome</keyword>
<feature type="region of interest" description="Disordered" evidence="1">
    <location>
        <begin position="76"/>
        <end position="122"/>
    </location>
</feature>
<dbReference type="Proteomes" id="UP000761574">
    <property type="component" value="Unassembled WGS sequence"/>
</dbReference>
<gene>
    <name evidence="2" type="ORF">TUM4630_23290</name>
</gene>
<dbReference type="Pfam" id="PF11661">
    <property type="entry name" value="DUF2986"/>
    <property type="match status" value="1"/>
</dbReference>
<reference evidence="2 3" key="1">
    <citation type="submission" date="2021-05" db="EMBL/GenBank/DDBJ databases">
        <title>Molecular characterization for Shewanella algae harboring chromosomal blaOXA-55-like strains isolated from clinical and environment sample.</title>
        <authorList>
            <person name="Ohama Y."/>
            <person name="Aoki K."/>
            <person name="Harada S."/>
            <person name="Moriya K."/>
            <person name="Ishii Y."/>
            <person name="Tateda K."/>
        </authorList>
    </citation>
    <scope>NUCLEOTIDE SEQUENCE [LARGE SCALE GENOMIC DNA]</scope>
    <source>
        <strain evidence="2 3">LMG 23746</strain>
    </source>
</reference>
<sequence length="122" mass="13519">MFAYSRLLEIGLKSAPGLRYLEAKPYFELIKVEPMNRKQKIIKKTAKRAKARLNKHTAPTIKKYISKGDRAKELAREQAELAAKANAAKNDAEANGEQADSRQVNAQSTATEQTSTASENQA</sequence>
<evidence type="ECO:0000313" key="3">
    <source>
        <dbReference type="Proteomes" id="UP000761574"/>
    </source>
</evidence>
<dbReference type="InterPro" id="IPR021677">
    <property type="entry name" value="DUF2986"/>
</dbReference>
<feature type="compositionally biased region" description="Low complexity" evidence="1">
    <location>
        <begin position="106"/>
        <end position="122"/>
    </location>
</feature>
<comment type="caution">
    <text evidence="2">The sequence shown here is derived from an EMBL/GenBank/DDBJ whole genome shotgun (WGS) entry which is preliminary data.</text>
</comment>
<organism evidence="2 3">
    <name type="scientific">Shewanella algidipiscicola</name>
    <dbReference type="NCBI Taxonomy" id="614070"/>
    <lineage>
        <taxon>Bacteria</taxon>
        <taxon>Pseudomonadati</taxon>
        <taxon>Pseudomonadota</taxon>
        <taxon>Gammaproteobacteria</taxon>
        <taxon>Alteromonadales</taxon>
        <taxon>Shewanellaceae</taxon>
        <taxon>Shewanella</taxon>
    </lineage>
</organism>
<accession>A0ABQ4PJP7</accession>
<evidence type="ECO:0000256" key="1">
    <source>
        <dbReference type="SAM" id="MobiDB-lite"/>
    </source>
</evidence>
<evidence type="ECO:0000313" key="2">
    <source>
        <dbReference type="EMBL" id="GIU47989.1"/>
    </source>
</evidence>
<proteinExistence type="predicted"/>
<name>A0ABQ4PJP7_9GAMM</name>